<dbReference type="SUPFAM" id="SSF56436">
    <property type="entry name" value="C-type lectin-like"/>
    <property type="match status" value="1"/>
</dbReference>
<gene>
    <name evidence="2" type="ORF">AVEN_99205_1</name>
</gene>
<keyword evidence="3" id="KW-1185">Reference proteome</keyword>
<comment type="caution">
    <text evidence="2">The sequence shown here is derived from an EMBL/GenBank/DDBJ whole genome shotgun (WGS) entry which is preliminary data.</text>
</comment>
<proteinExistence type="predicted"/>
<feature type="domain" description="C-type lectin" evidence="1">
    <location>
        <begin position="28"/>
        <end position="144"/>
    </location>
</feature>
<dbReference type="EMBL" id="BGPR01000197">
    <property type="protein sequence ID" value="GBM04012.1"/>
    <property type="molecule type" value="Genomic_DNA"/>
</dbReference>
<sequence length="605" mass="69575">MPNCDDMIERCQCHRDYMYYNDDAGPNTTKICLKTFLNTANWSQAHESCISEFSYILTMDINSSMVEDLIERGIDFIWTGIIYDKGFYVSISNHNQQRLFKESDQEWGQKWAENEPIHECVSLNIVSGTLVTRTCDTQLAYVCQNNGFPLPIYPITISLACPKDWFFFYLVPLTEKHCVKPFKANSASTDSTEGKEFCLKIAEDVAQNKDYLNLYKKIKKLKIEGYTNTSVCATKRIDALFGGSSVNNITANCSDKIFICERDPIGIVATVKVSPEYSEFVLSTDINKDVFTCEIFFENTIPYNNSGKGNRLYYNWFRNGVPIHVHNYSLHLSSYPDPVNANHYLPAFRQGSYSCKVLLDGYKYQFESPELDYFFSDTATYIINLYNISWLRQYSDFSRIDFSRGRSQWNKIMATLMEAVPPAIGKPEWDDLYISQRRHNGSYELLQFLFYIKRNGSLQTMFRNEKDFHWKLEHDIKNRQMRIKEWATASVELLSADVCFEKTVPSSETSYNGTLIWFETKHTKSAISEPMCLNDWRLITGECKPSVTVGAQWQPFDYLNCTKYQRAIKVINEICSSIVSDVDVNQAVPGRSDLGGIVAGGRGTE</sequence>
<protein>
    <recommendedName>
        <fullName evidence="1">C-type lectin domain-containing protein</fullName>
    </recommendedName>
</protein>
<evidence type="ECO:0000313" key="3">
    <source>
        <dbReference type="Proteomes" id="UP000499080"/>
    </source>
</evidence>
<dbReference type="CDD" id="cd00037">
    <property type="entry name" value="CLECT"/>
    <property type="match status" value="1"/>
</dbReference>
<dbReference type="InterPro" id="IPR001304">
    <property type="entry name" value="C-type_lectin-like"/>
</dbReference>
<name>A0A4Y2CHW8_ARAVE</name>
<accession>A0A4Y2CHW8</accession>
<evidence type="ECO:0000259" key="1">
    <source>
        <dbReference type="PROSITE" id="PS50041"/>
    </source>
</evidence>
<dbReference type="InterPro" id="IPR016187">
    <property type="entry name" value="CTDL_fold"/>
</dbReference>
<organism evidence="2 3">
    <name type="scientific">Araneus ventricosus</name>
    <name type="common">Orbweaver spider</name>
    <name type="synonym">Epeira ventricosa</name>
    <dbReference type="NCBI Taxonomy" id="182803"/>
    <lineage>
        <taxon>Eukaryota</taxon>
        <taxon>Metazoa</taxon>
        <taxon>Ecdysozoa</taxon>
        <taxon>Arthropoda</taxon>
        <taxon>Chelicerata</taxon>
        <taxon>Arachnida</taxon>
        <taxon>Araneae</taxon>
        <taxon>Araneomorphae</taxon>
        <taxon>Entelegynae</taxon>
        <taxon>Araneoidea</taxon>
        <taxon>Araneidae</taxon>
        <taxon>Araneus</taxon>
    </lineage>
</organism>
<reference evidence="2 3" key="1">
    <citation type="journal article" date="2019" name="Sci. Rep.">
        <title>Orb-weaving spider Araneus ventricosus genome elucidates the spidroin gene catalogue.</title>
        <authorList>
            <person name="Kono N."/>
            <person name="Nakamura H."/>
            <person name="Ohtoshi R."/>
            <person name="Moran D.A.P."/>
            <person name="Shinohara A."/>
            <person name="Yoshida Y."/>
            <person name="Fujiwara M."/>
            <person name="Mori M."/>
            <person name="Tomita M."/>
            <person name="Arakawa K."/>
        </authorList>
    </citation>
    <scope>NUCLEOTIDE SEQUENCE [LARGE SCALE GENOMIC DNA]</scope>
</reference>
<dbReference type="InterPro" id="IPR016186">
    <property type="entry name" value="C-type_lectin-like/link_sf"/>
</dbReference>
<dbReference type="AlphaFoldDB" id="A0A4Y2CHW8"/>
<dbReference type="PROSITE" id="PS50041">
    <property type="entry name" value="C_TYPE_LECTIN_2"/>
    <property type="match status" value="1"/>
</dbReference>
<dbReference type="Proteomes" id="UP000499080">
    <property type="component" value="Unassembled WGS sequence"/>
</dbReference>
<dbReference type="Gene3D" id="3.10.100.10">
    <property type="entry name" value="Mannose-Binding Protein A, subunit A"/>
    <property type="match status" value="1"/>
</dbReference>
<dbReference type="Pfam" id="PF00059">
    <property type="entry name" value="Lectin_C"/>
    <property type="match status" value="1"/>
</dbReference>
<evidence type="ECO:0000313" key="2">
    <source>
        <dbReference type="EMBL" id="GBM04012.1"/>
    </source>
</evidence>
<dbReference type="OrthoDB" id="6434904at2759"/>